<gene>
    <name evidence="6" type="ORF">FB558_4982</name>
</gene>
<dbReference type="AlphaFoldDB" id="A0A543DIS5"/>
<sequence length="455" mass="49907">MTRPNVVVFLTDQQRWDTLGAAGNPLGLTPNLDAMCRTGTMFEVACTTNPVCAPARAALQTGQYPTNAGVHRNGRPLPADAPTLAREFAAAGYQTGYIGKWHLSGEEPVPKEDRGGYESWLAANLLEFSSDAYHTVVYDEDDEAVFLPGYRSDALVDAAIRFIARASRHDQPFLLFLSLLEPHHQNEQDNYPAPDVYRDSYTSAWLPPDLAALPGTAHQHAGGYYGQIKRVDEGFGRLRDALTSLRLTDSTLVLYTSDHGSHFKTRNDEYKRSPHDGSIRVPLVVEGPGYRGGRRVPAPVSTVDVVPTLLAAAGIAAGEHLDGRPLDRYFDVPAEAADGVLVQVSETEVGRALRTSRWKYHVHAPDAGDVPCADTYTERALYDLDADPYELDNLIDSENHRDIAAQLGRALADAVRRVEGMEVAIRPWQGETRRLRHPDPTARGGPLPARIIEGS</sequence>
<dbReference type="RefSeq" id="WP_142057278.1">
    <property type="nucleotide sequence ID" value="NZ_VFPA01000003.1"/>
</dbReference>
<evidence type="ECO:0000256" key="4">
    <source>
        <dbReference type="ARBA" id="ARBA00022837"/>
    </source>
</evidence>
<protein>
    <submittedName>
        <fullName evidence="6">Arylsulfatase A-like enzyme</fullName>
    </submittedName>
</protein>
<evidence type="ECO:0000313" key="6">
    <source>
        <dbReference type="EMBL" id="TQM09232.1"/>
    </source>
</evidence>
<evidence type="ECO:0000256" key="1">
    <source>
        <dbReference type="ARBA" id="ARBA00008779"/>
    </source>
</evidence>
<dbReference type="EMBL" id="VFPA01000003">
    <property type="protein sequence ID" value="TQM09232.1"/>
    <property type="molecule type" value="Genomic_DNA"/>
</dbReference>
<dbReference type="PROSITE" id="PS00149">
    <property type="entry name" value="SULFATASE_2"/>
    <property type="match status" value="1"/>
</dbReference>
<dbReference type="Gene3D" id="3.40.720.10">
    <property type="entry name" value="Alkaline Phosphatase, subunit A"/>
    <property type="match status" value="1"/>
</dbReference>
<proteinExistence type="inferred from homology"/>
<evidence type="ECO:0000313" key="7">
    <source>
        <dbReference type="Proteomes" id="UP000315677"/>
    </source>
</evidence>
<keyword evidence="3" id="KW-0378">Hydrolase</keyword>
<dbReference type="InterPro" id="IPR024607">
    <property type="entry name" value="Sulfatase_CS"/>
</dbReference>
<dbReference type="Gene3D" id="3.30.1120.10">
    <property type="match status" value="1"/>
</dbReference>
<dbReference type="GO" id="GO:0004065">
    <property type="term" value="F:arylsulfatase activity"/>
    <property type="evidence" value="ECO:0007669"/>
    <property type="project" value="TreeGrafter"/>
</dbReference>
<evidence type="ECO:0000256" key="2">
    <source>
        <dbReference type="ARBA" id="ARBA00022723"/>
    </source>
</evidence>
<keyword evidence="4" id="KW-0106">Calcium</keyword>
<feature type="domain" description="Sulfatase N-terminal" evidence="5">
    <location>
        <begin position="4"/>
        <end position="315"/>
    </location>
</feature>
<keyword evidence="2" id="KW-0479">Metal-binding</keyword>
<evidence type="ECO:0000259" key="5">
    <source>
        <dbReference type="Pfam" id="PF00884"/>
    </source>
</evidence>
<dbReference type="Proteomes" id="UP000315677">
    <property type="component" value="Unassembled WGS sequence"/>
</dbReference>
<name>A0A543DIS5_9PSEU</name>
<organism evidence="6 7">
    <name type="scientific">Pseudonocardia kunmingensis</name>
    <dbReference type="NCBI Taxonomy" id="630975"/>
    <lineage>
        <taxon>Bacteria</taxon>
        <taxon>Bacillati</taxon>
        <taxon>Actinomycetota</taxon>
        <taxon>Actinomycetes</taxon>
        <taxon>Pseudonocardiales</taxon>
        <taxon>Pseudonocardiaceae</taxon>
        <taxon>Pseudonocardia</taxon>
    </lineage>
</organism>
<dbReference type="OrthoDB" id="9777306at2"/>
<dbReference type="InterPro" id="IPR000917">
    <property type="entry name" value="Sulfatase_N"/>
</dbReference>
<dbReference type="PANTHER" id="PTHR42693:SF33">
    <property type="entry name" value="ARYLSULFATASE"/>
    <property type="match status" value="1"/>
</dbReference>
<evidence type="ECO:0000256" key="3">
    <source>
        <dbReference type="ARBA" id="ARBA00022801"/>
    </source>
</evidence>
<dbReference type="GO" id="GO:0046872">
    <property type="term" value="F:metal ion binding"/>
    <property type="evidence" value="ECO:0007669"/>
    <property type="project" value="UniProtKB-KW"/>
</dbReference>
<keyword evidence="7" id="KW-1185">Reference proteome</keyword>
<comment type="similarity">
    <text evidence="1">Belongs to the sulfatase family.</text>
</comment>
<dbReference type="Pfam" id="PF00884">
    <property type="entry name" value="Sulfatase"/>
    <property type="match status" value="1"/>
</dbReference>
<reference evidence="6 7" key="1">
    <citation type="submission" date="2019-06" db="EMBL/GenBank/DDBJ databases">
        <title>Sequencing the genomes of 1000 actinobacteria strains.</title>
        <authorList>
            <person name="Klenk H.-P."/>
        </authorList>
    </citation>
    <scope>NUCLEOTIDE SEQUENCE [LARGE SCALE GENOMIC DNA]</scope>
    <source>
        <strain evidence="6 7">DSM 45301</strain>
    </source>
</reference>
<accession>A0A543DIS5</accession>
<dbReference type="InterPro" id="IPR017850">
    <property type="entry name" value="Alkaline_phosphatase_core_sf"/>
</dbReference>
<dbReference type="SUPFAM" id="SSF53649">
    <property type="entry name" value="Alkaline phosphatase-like"/>
    <property type="match status" value="1"/>
</dbReference>
<dbReference type="PANTHER" id="PTHR42693">
    <property type="entry name" value="ARYLSULFATASE FAMILY MEMBER"/>
    <property type="match status" value="1"/>
</dbReference>
<comment type="caution">
    <text evidence="6">The sequence shown here is derived from an EMBL/GenBank/DDBJ whole genome shotgun (WGS) entry which is preliminary data.</text>
</comment>
<dbReference type="InterPro" id="IPR050738">
    <property type="entry name" value="Sulfatase"/>
</dbReference>